<dbReference type="EMBL" id="CAJCES030000046">
    <property type="protein sequence ID" value="CAH1286881.1"/>
    <property type="molecule type" value="Genomic_DNA"/>
</dbReference>
<accession>A0A9P0E200</accession>
<comment type="caution">
    <text evidence="2">The sequence shown here is derived from an EMBL/GenBank/DDBJ whole genome shotgun (WGS) entry which is preliminary data.</text>
</comment>
<gene>
    <name evidence="2" type="ORF">CINC_LOCUS80</name>
</gene>
<organism evidence="2 3">
    <name type="scientific">Chrysodeixis includens</name>
    <name type="common">Soybean looper</name>
    <name type="synonym">Pseudoplusia includens</name>
    <dbReference type="NCBI Taxonomy" id="689277"/>
    <lineage>
        <taxon>Eukaryota</taxon>
        <taxon>Metazoa</taxon>
        <taxon>Ecdysozoa</taxon>
        <taxon>Arthropoda</taxon>
        <taxon>Hexapoda</taxon>
        <taxon>Insecta</taxon>
        <taxon>Pterygota</taxon>
        <taxon>Neoptera</taxon>
        <taxon>Endopterygota</taxon>
        <taxon>Lepidoptera</taxon>
        <taxon>Glossata</taxon>
        <taxon>Ditrysia</taxon>
        <taxon>Noctuoidea</taxon>
        <taxon>Noctuidae</taxon>
        <taxon>Plusiinae</taxon>
        <taxon>Chrysodeixis</taxon>
    </lineage>
</organism>
<sequence>MHRKFPKKKKKKKKGKCRLGFRLDAAQRAVYAGGIRWLGRTKYPPQKSGRIAAGSDVRNTIIVNENVRQLELLSCDPADARRSQVSGPASVRWLPMDAQGRRPGPCYR</sequence>
<dbReference type="AlphaFoldDB" id="A0A9P0E200"/>
<name>A0A9P0E200_CHRIL</name>
<evidence type="ECO:0000313" key="3">
    <source>
        <dbReference type="Proteomes" id="UP001154114"/>
    </source>
</evidence>
<protein>
    <submittedName>
        <fullName evidence="2">Uncharacterized protein</fullName>
    </submittedName>
</protein>
<dbReference type="Proteomes" id="UP001154114">
    <property type="component" value="Unassembled WGS sequence"/>
</dbReference>
<keyword evidence="3" id="KW-1185">Reference proteome</keyword>
<reference evidence="2" key="1">
    <citation type="submission" date="2021-12" db="EMBL/GenBank/DDBJ databases">
        <authorList>
            <person name="King R."/>
        </authorList>
    </citation>
    <scope>NUCLEOTIDE SEQUENCE</scope>
</reference>
<dbReference type="OrthoDB" id="10035396at2759"/>
<feature type="region of interest" description="Disordered" evidence="1">
    <location>
        <begin position="83"/>
        <end position="108"/>
    </location>
</feature>
<evidence type="ECO:0000313" key="2">
    <source>
        <dbReference type="EMBL" id="CAH1286881.1"/>
    </source>
</evidence>
<evidence type="ECO:0000256" key="1">
    <source>
        <dbReference type="SAM" id="MobiDB-lite"/>
    </source>
</evidence>
<proteinExistence type="predicted"/>